<protein>
    <submittedName>
        <fullName evidence="1">Uncharacterized protein</fullName>
    </submittedName>
</protein>
<sequence length="139" mass="15765">MPNDVRQRVVPKGDDRITLPNVVRPCVQFKGDDNMPSPTSFDLVCCPSAMMVCNSRRYSIMSMLFKGDDGLQRSTSFDRVFWTMAMMACNNFFQPYMMSKCDDGTPCRRPPSVGAFQGQKWHVTPDIIRPLVLPMATMV</sequence>
<reference evidence="1" key="1">
    <citation type="journal article" date="2012" name="Nature">
        <title>The tomato genome sequence provides insights into fleshy fruit evolution.</title>
        <authorList>
            <consortium name="Tomato Genome Consortium"/>
        </authorList>
    </citation>
    <scope>NUCLEOTIDE SEQUENCE [LARGE SCALE GENOMIC DNA]</scope>
    <source>
        <strain evidence="1">cv. Heinz 1706</strain>
    </source>
</reference>
<reference evidence="1" key="2">
    <citation type="submission" date="2019-04" db="UniProtKB">
        <authorList>
            <consortium name="EnsemblPlants"/>
        </authorList>
    </citation>
    <scope>IDENTIFICATION</scope>
    <source>
        <strain evidence="1">cv. Heinz 1706</strain>
    </source>
</reference>
<evidence type="ECO:0000313" key="1">
    <source>
        <dbReference type="EnsemblPlants" id="Solyc00g007990.1.1.1.CDS"/>
    </source>
</evidence>
<evidence type="ECO:0000313" key="2">
    <source>
        <dbReference type="Proteomes" id="UP000004994"/>
    </source>
</evidence>
<keyword evidence="2" id="KW-1185">Reference proteome</keyword>
<name>A0A494G8H3_SOLLC</name>
<dbReference type="AlphaFoldDB" id="A0A494G8H3"/>
<dbReference type="Proteomes" id="UP000004994">
    <property type="component" value="Unassembled WGS sequence"/>
</dbReference>
<dbReference type="PaxDb" id="4081-Solyc00g007990.1.1"/>
<dbReference type="EnsemblPlants" id="Solyc00g007990.1.1">
    <property type="protein sequence ID" value="Solyc00g007990.1.1.1.CDS"/>
    <property type="gene ID" value="Solyc00g007990.1"/>
</dbReference>
<dbReference type="Gramene" id="Solyc00g007990.1.1">
    <property type="protein sequence ID" value="Solyc00g007990.1.1.1.CDS"/>
    <property type="gene ID" value="Solyc00g007990.1"/>
</dbReference>
<organism evidence="1">
    <name type="scientific">Solanum lycopersicum</name>
    <name type="common">Tomato</name>
    <name type="synonym">Lycopersicon esculentum</name>
    <dbReference type="NCBI Taxonomy" id="4081"/>
    <lineage>
        <taxon>Eukaryota</taxon>
        <taxon>Viridiplantae</taxon>
        <taxon>Streptophyta</taxon>
        <taxon>Embryophyta</taxon>
        <taxon>Tracheophyta</taxon>
        <taxon>Spermatophyta</taxon>
        <taxon>Magnoliopsida</taxon>
        <taxon>eudicotyledons</taxon>
        <taxon>Gunneridae</taxon>
        <taxon>Pentapetalae</taxon>
        <taxon>asterids</taxon>
        <taxon>lamiids</taxon>
        <taxon>Solanales</taxon>
        <taxon>Solanaceae</taxon>
        <taxon>Solanoideae</taxon>
        <taxon>Solaneae</taxon>
        <taxon>Solanum</taxon>
        <taxon>Solanum subgen. Lycopersicon</taxon>
    </lineage>
</organism>
<accession>A0A494G8H3</accession>
<proteinExistence type="predicted"/>
<dbReference type="InParanoid" id="A0A494G8H3"/>